<accession>A0AAD1XMN6</accession>
<organism evidence="2 3">
    <name type="scientific">Euplotes crassus</name>
    <dbReference type="NCBI Taxonomy" id="5936"/>
    <lineage>
        <taxon>Eukaryota</taxon>
        <taxon>Sar</taxon>
        <taxon>Alveolata</taxon>
        <taxon>Ciliophora</taxon>
        <taxon>Intramacronucleata</taxon>
        <taxon>Spirotrichea</taxon>
        <taxon>Hypotrichia</taxon>
        <taxon>Euplotida</taxon>
        <taxon>Euplotidae</taxon>
        <taxon>Moneuplotes</taxon>
    </lineage>
</organism>
<name>A0AAD1XMN6_EUPCR</name>
<evidence type="ECO:0000256" key="1">
    <source>
        <dbReference type="SAM" id="MobiDB-lite"/>
    </source>
</evidence>
<dbReference type="AlphaFoldDB" id="A0AAD1XMN6"/>
<comment type="caution">
    <text evidence="2">The sequence shown here is derived from an EMBL/GenBank/DDBJ whole genome shotgun (WGS) entry which is preliminary data.</text>
</comment>
<gene>
    <name evidence="2" type="ORF">ECRASSUSDP1_LOCUS16702</name>
</gene>
<protein>
    <submittedName>
        <fullName evidence="2">Uncharacterized protein</fullName>
    </submittedName>
</protein>
<reference evidence="2" key="1">
    <citation type="submission" date="2023-07" db="EMBL/GenBank/DDBJ databases">
        <authorList>
            <consortium name="AG Swart"/>
            <person name="Singh M."/>
            <person name="Singh A."/>
            <person name="Seah K."/>
            <person name="Emmerich C."/>
        </authorList>
    </citation>
    <scope>NUCLEOTIDE SEQUENCE</scope>
    <source>
        <strain evidence="2">DP1</strain>
    </source>
</reference>
<feature type="compositionally biased region" description="Polar residues" evidence="1">
    <location>
        <begin position="231"/>
        <end position="245"/>
    </location>
</feature>
<keyword evidence="3" id="KW-1185">Reference proteome</keyword>
<evidence type="ECO:0000313" key="2">
    <source>
        <dbReference type="EMBL" id="CAI2375340.1"/>
    </source>
</evidence>
<proteinExistence type="predicted"/>
<dbReference type="EMBL" id="CAMPGE010016805">
    <property type="protein sequence ID" value="CAI2375340.1"/>
    <property type="molecule type" value="Genomic_DNA"/>
</dbReference>
<dbReference type="Proteomes" id="UP001295684">
    <property type="component" value="Unassembled WGS sequence"/>
</dbReference>
<feature type="region of interest" description="Disordered" evidence="1">
    <location>
        <begin position="220"/>
        <end position="245"/>
    </location>
</feature>
<evidence type="ECO:0000313" key="3">
    <source>
        <dbReference type="Proteomes" id="UP001295684"/>
    </source>
</evidence>
<sequence>MESDRGESREQSVDIGICERLIEEFKNEMLKDYKEKKIAHFEMVKSCLKNDDEATEGTNSFEYVPSQELFDALKKLYCDNEAIFKSSKDLFKKIMQLVSLVGDKMANLNYNNCITYSCVLRNVKNNPLMLDIFGDTVVFQLEQRITDIGKHLDILVKKQTQKKISQRRKRVKKQHKENRRRRLYQTKPFYRRNANPMESRAAVRLETECTKRAKCKETYQWEEEEEPVDSSLIQPVKTTPPISKN</sequence>